<comment type="caution">
    <text evidence="12">The sequence shown here is derived from an EMBL/GenBank/DDBJ whole genome shotgun (WGS) entry which is preliminary data.</text>
</comment>
<comment type="pathway">
    <text evidence="2">Amino-acid biosynthesis; L-histidine biosynthesis; L-histidine from 5-phospho-alpha-D-ribose 1-diphosphate: step 8/9.</text>
</comment>
<dbReference type="RefSeq" id="WP_269423746.1">
    <property type="nucleotide sequence ID" value="NZ_JAPWGY010000004.1"/>
</dbReference>
<dbReference type="PROSITE" id="PS00629">
    <property type="entry name" value="IMP_1"/>
    <property type="match status" value="1"/>
</dbReference>
<keyword evidence="9" id="KW-0368">Histidine biosynthesis</keyword>
<evidence type="ECO:0000256" key="7">
    <source>
        <dbReference type="ARBA" id="ARBA00022801"/>
    </source>
</evidence>
<keyword evidence="8" id="KW-0460">Magnesium</keyword>
<keyword evidence="5" id="KW-0028">Amino-acid biosynthesis</keyword>
<evidence type="ECO:0000256" key="1">
    <source>
        <dbReference type="ARBA" id="ARBA00001946"/>
    </source>
</evidence>
<proteinExistence type="inferred from homology"/>
<evidence type="ECO:0000256" key="4">
    <source>
        <dbReference type="ARBA" id="ARBA00013085"/>
    </source>
</evidence>
<dbReference type="GO" id="GO:0004401">
    <property type="term" value="F:histidinol-phosphatase activity"/>
    <property type="evidence" value="ECO:0007669"/>
    <property type="project" value="UniProtKB-EC"/>
</dbReference>
<evidence type="ECO:0000256" key="9">
    <source>
        <dbReference type="ARBA" id="ARBA00023102"/>
    </source>
</evidence>
<evidence type="ECO:0000313" key="13">
    <source>
        <dbReference type="Proteomes" id="UP001069802"/>
    </source>
</evidence>
<dbReference type="EC" id="3.1.3.15" evidence="4 11"/>
<accession>A0ABT4LKH0</accession>
<comment type="catalytic activity">
    <reaction evidence="10">
        <text>L-histidinol phosphate + H2O = L-histidinol + phosphate</text>
        <dbReference type="Rhea" id="RHEA:14465"/>
        <dbReference type="ChEBI" id="CHEBI:15377"/>
        <dbReference type="ChEBI" id="CHEBI:43474"/>
        <dbReference type="ChEBI" id="CHEBI:57699"/>
        <dbReference type="ChEBI" id="CHEBI:57980"/>
        <dbReference type="EC" id="3.1.3.15"/>
    </reaction>
</comment>
<dbReference type="EMBL" id="JAPWGY010000004">
    <property type="protein sequence ID" value="MCZ4281579.1"/>
    <property type="molecule type" value="Genomic_DNA"/>
</dbReference>
<dbReference type="InterPro" id="IPR051090">
    <property type="entry name" value="Inositol_monoP_superfamily"/>
</dbReference>
<evidence type="ECO:0000256" key="3">
    <source>
        <dbReference type="ARBA" id="ARBA00009759"/>
    </source>
</evidence>
<dbReference type="NCBIfam" id="TIGR02067">
    <property type="entry name" value="his_9_HisN"/>
    <property type="match status" value="1"/>
</dbReference>
<gene>
    <name evidence="12" type="primary">hisN</name>
    <name evidence="12" type="ORF">O4H49_12375</name>
</gene>
<keyword evidence="13" id="KW-1185">Reference proteome</keyword>
<dbReference type="CDD" id="cd01641">
    <property type="entry name" value="Bacterial_IMPase_like_1"/>
    <property type="match status" value="1"/>
</dbReference>
<evidence type="ECO:0000256" key="5">
    <source>
        <dbReference type="ARBA" id="ARBA00022605"/>
    </source>
</evidence>
<keyword evidence="7 12" id="KW-0378">Hydrolase</keyword>
<reference evidence="12" key="1">
    <citation type="submission" date="2022-12" db="EMBL/GenBank/DDBJ databases">
        <title>Bacterial isolates from different developmental stages of Nematostella vectensis.</title>
        <authorList>
            <person name="Fraune S."/>
        </authorList>
    </citation>
    <scope>NUCLEOTIDE SEQUENCE</scope>
    <source>
        <strain evidence="12">G21630-S1</strain>
    </source>
</reference>
<evidence type="ECO:0000256" key="6">
    <source>
        <dbReference type="ARBA" id="ARBA00022723"/>
    </source>
</evidence>
<keyword evidence="6" id="KW-0479">Metal-binding</keyword>
<dbReference type="InterPro" id="IPR000760">
    <property type="entry name" value="Inositol_monophosphatase-like"/>
</dbReference>
<evidence type="ECO:0000256" key="8">
    <source>
        <dbReference type="ARBA" id="ARBA00022842"/>
    </source>
</evidence>
<dbReference type="PANTHER" id="PTHR43200">
    <property type="entry name" value="PHOSPHATASE"/>
    <property type="match status" value="1"/>
</dbReference>
<dbReference type="PANTHER" id="PTHR43200:SF6">
    <property type="entry name" value="3'(2'),5'-BISPHOSPHATE NUCLEOTIDASE"/>
    <property type="match status" value="1"/>
</dbReference>
<evidence type="ECO:0000256" key="2">
    <source>
        <dbReference type="ARBA" id="ARBA00004970"/>
    </source>
</evidence>
<evidence type="ECO:0000256" key="10">
    <source>
        <dbReference type="ARBA" id="ARBA00049158"/>
    </source>
</evidence>
<dbReference type="Gene3D" id="3.30.540.10">
    <property type="entry name" value="Fructose-1,6-Bisphosphatase, subunit A, domain 1"/>
    <property type="match status" value="1"/>
</dbReference>
<dbReference type="InterPro" id="IPR020583">
    <property type="entry name" value="Inositol_monoP_metal-BS"/>
</dbReference>
<dbReference type="Gene3D" id="3.40.190.80">
    <property type="match status" value="1"/>
</dbReference>
<evidence type="ECO:0000313" key="12">
    <source>
        <dbReference type="EMBL" id="MCZ4281579.1"/>
    </source>
</evidence>
<evidence type="ECO:0000256" key="11">
    <source>
        <dbReference type="NCBIfam" id="TIGR02067"/>
    </source>
</evidence>
<sequence length="265" mass="28927">MVTDFNCPAEYTELGEQLCDAARSIILEYFRSPLTVEGKSDASPVTIADRSAETAMREMINKHYPDHGIIGEEHGSEKQDAEFVWVLDPIDGTKSFISGHAIFGTLVALLRNNQPVMGILSMPVINERWIGAAGQATLFRDHRGTNEVRVRECSGLAQATLATTSPLLFKQDQFPKYDAARARAKMNLFGGDCYNYGLVASGSIDLTIEAGMGVYDYLAQVPILTGAGGIMSDWEGKPLGMHSDGKVITSGDHRLHQEVLELFNG</sequence>
<dbReference type="PRINTS" id="PR00377">
    <property type="entry name" value="IMPHPHTASES"/>
</dbReference>
<dbReference type="Proteomes" id="UP001069802">
    <property type="component" value="Unassembled WGS sequence"/>
</dbReference>
<protein>
    <recommendedName>
        <fullName evidence="4 11">Histidinol-phosphatase</fullName>
        <ecNumber evidence="4 11">3.1.3.15</ecNumber>
    </recommendedName>
</protein>
<organism evidence="12 13">
    <name type="scientific">Kiloniella laminariae</name>
    <dbReference type="NCBI Taxonomy" id="454162"/>
    <lineage>
        <taxon>Bacteria</taxon>
        <taxon>Pseudomonadati</taxon>
        <taxon>Pseudomonadota</taxon>
        <taxon>Alphaproteobacteria</taxon>
        <taxon>Rhodospirillales</taxon>
        <taxon>Kiloniellaceae</taxon>
        <taxon>Kiloniella</taxon>
    </lineage>
</organism>
<dbReference type="InterPro" id="IPR011809">
    <property type="entry name" value="His_9_proposed"/>
</dbReference>
<comment type="similarity">
    <text evidence="3">Belongs to the inositol monophosphatase superfamily.</text>
</comment>
<name>A0ABT4LKH0_9PROT</name>
<comment type="cofactor">
    <cofactor evidence="1">
        <name>Mg(2+)</name>
        <dbReference type="ChEBI" id="CHEBI:18420"/>
    </cofactor>
</comment>
<dbReference type="Pfam" id="PF00459">
    <property type="entry name" value="Inositol_P"/>
    <property type="match status" value="1"/>
</dbReference>
<dbReference type="SUPFAM" id="SSF56655">
    <property type="entry name" value="Carbohydrate phosphatase"/>
    <property type="match status" value="1"/>
</dbReference>